<dbReference type="SMART" id="SM01119">
    <property type="entry name" value="D-ser_dehydrat"/>
    <property type="match status" value="1"/>
</dbReference>
<evidence type="ECO:0000313" key="4">
    <source>
        <dbReference type="EMBL" id="MDQ0324101.1"/>
    </source>
</evidence>
<dbReference type="SUPFAM" id="SSF51419">
    <property type="entry name" value="PLP-binding barrel"/>
    <property type="match status" value="1"/>
</dbReference>
<organism evidence="4 5">
    <name type="scientific">Pararhizobium capsulatum DSM 1112</name>
    <dbReference type="NCBI Taxonomy" id="1121113"/>
    <lineage>
        <taxon>Bacteria</taxon>
        <taxon>Pseudomonadati</taxon>
        <taxon>Pseudomonadota</taxon>
        <taxon>Alphaproteobacteria</taxon>
        <taxon>Hyphomicrobiales</taxon>
        <taxon>Rhizobiaceae</taxon>
        <taxon>Rhizobium/Agrobacterium group</taxon>
        <taxon>Pararhizobium</taxon>
    </lineage>
</organism>
<name>A0ABU0C0P7_9HYPH</name>
<reference evidence="4 5" key="1">
    <citation type="submission" date="2023-07" db="EMBL/GenBank/DDBJ databases">
        <title>Genomic Encyclopedia of Type Strains, Phase IV (KMG-IV): sequencing the most valuable type-strain genomes for metagenomic binning, comparative biology and taxonomic classification.</title>
        <authorList>
            <person name="Goeker M."/>
        </authorList>
    </citation>
    <scope>NUCLEOTIDE SEQUENCE [LARGE SCALE GENOMIC DNA]</scope>
    <source>
        <strain evidence="4 5">DSM 1112</strain>
    </source>
</reference>
<dbReference type="InterPro" id="IPR042208">
    <property type="entry name" value="D-ser_dehydrat-like_sf"/>
</dbReference>
<keyword evidence="5" id="KW-1185">Reference proteome</keyword>
<sequence length="442" mass="48672">MSNAQAHVTSPLFPALIDVRVDSRTKGMPGNLPAMPLGEIGAKGWNLLRRDLPTPLAVLDRAAVMQNSRWISAVTTYYGVSLCPHGKTTMAPQLFRKQLDDGCWGITLSTQHHVQVARHYGVSRIFLANQILDTGFLTYIARTQIEDPNFEFYFLVDSVEGAELLDRVGAGIAGHRPFQVLIELGSHFARTGCRTEAEARAIAERIARMRGSAVLVGIEGFEGSIRGADRPEIERRIEEFLGFIRRTAEAFAASDLFGGREIMLTAGGSAYFDLVAKALRRVVLKKPTRVVLRSGCYISHDAGMYEREIARALERSPELAKLDAKPAQALTVWATVQSRPEPGLAFLNAGRRDVSYDAHLPRPLRYASGSPAMAVAGLPNGHEVIMLNDQHAYLKCPEDSPLRPGDLVELGISHPCTTFDKWDVLCVLDESFDVVDAVKTFF</sequence>
<dbReference type="InterPro" id="IPR001608">
    <property type="entry name" value="Ala_racemase_N"/>
</dbReference>
<protein>
    <submittedName>
        <fullName evidence="4">D-serine dehydratase</fullName>
        <ecNumber evidence="4">4.3.1.18</ecNumber>
    </submittedName>
</protein>
<dbReference type="InterPro" id="IPR026956">
    <property type="entry name" value="D-ser_dehydrat-like_dom"/>
</dbReference>
<dbReference type="EC" id="4.3.1.18" evidence="4"/>
<dbReference type="Pfam" id="PF01168">
    <property type="entry name" value="Ala_racemase_N"/>
    <property type="match status" value="1"/>
</dbReference>
<dbReference type="PANTHER" id="PTHR28004:SF8">
    <property type="entry name" value="D-SERINE DEAMINASE"/>
    <property type="match status" value="1"/>
</dbReference>
<evidence type="ECO:0000256" key="1">
    <source>
        <dbReference type="ARBA" id="ARBA00005323"/>
    </source>
</evidence>
<comment type="caution">
    <text evidence="4">The sequence shown here is derived from an EMBL/GenBank/DDBJ whole genome shotgun (WGS) entry which is preliminary data.</text>
</comment>
<dbReference type="PANTHER" id="PTHR28004">
    <property type="entry name" value="ZGC:162816-RELATED"/>
    <property type="match status" value="1"/>
</dbReference>
<dbReference type="EMBL" id="JAUSVF010000007">
    <property type="protein sequence ID" value="MDQ0324101.1"/>
    <property type="molecule type" value="Genomic_DNA"/>
</dbReference>
<dbReference type="GO" id="GO:0008721">
    <property type="term" value="F:D-serine ammonia-lyase activity"/>
    <property type="evidence" value="ECO:0007669"/>
    <property type="project" value="UniProtKB-EC"/>
</dbReference>
<dbReference type="RefSeq" id="WP_307237465.1">
    <property type="nucleotide sequence ID" value="NZ_JAUSVF010000007.1"/>
</dbReference>
<gene>
    <name evidence="4" type="ORF">QO002_006308</name>
</gene>
<dbReference type="Gene3D" id="3.20.20.10">
    <property type="entry name" value="Alanine racemase"/>
    <property type="match status" value="1"/>
</dbReference>
<proteinExistence type="inferred from homology"/>
<evidence type="ECO:0000313" key="5">
    <source>
        <dbReference type="Proteomes" id="UP001230207"/>
    </source>
</evidence>
<comment type="similarity">
    <text evidence="1">Belongs to the DSD1 family.</text>
</comment>
<dbReference type="Gene3D" id="2.40.37.20">
    <property type="entry name" value="D-serine dehydratase-like domain"/>
    <property type="match status" value="1"/>
</dbReference>
<dbReference type="InterPro" id="IPR051466">
    <property type="entry name" value="D-amino_acid_metab_enzyme"/>
</dbReference>
<feature type="domain" description="D-serine dehydratase-like" evidence="3">
    <location>
        <begin position="329"/>
        <end position="429"/>
    </location>
</feature>
<evidence type="ECO:0000259" key="3">
    <source>
        <dbReference type="SMART" id="SM01119"/>
    </source>
</evidence>
<dbReference type="Proteomes" id="UP001230207">
    <property type="component" value="Unassembled WGS sequence"/>
</dbReference>
<keyword evidence="2 4" id="KW-0456">Lyase</keyword>
<accession>A0ABU0C0P7</accession>
<dbReference type="InterPro" id="IPR029066">
    <property type="entry name" value="PLP-binding_barrel"/>
</dbReference>
<dbReference type="Pfam" id="PF14031">
    <property type="entry name" value="D-ser_dehydrat"/>
    <property type="match status" value="1"/>
</dbReference>
<evidence type="ECO:0000256" key="2">
    <source>
        <dbReference type="ARBA" id="ARBA00023239"/>
    </source>
</evidence>